<protein>
    <submittedName>
        <fullName evidence="2">Uncharacterized protein</fullName>
    </submittedName>
</protein>
<name>A0A7H1C431_9PAST</name>
<keyword evidence="1" id="KW-1133">Transmembrane helix</keyword>
<dbReference type="AlphaFoldDB" id="A0A7H1C431"/>
<feature type="transmembrane region" description="Helical" evidence="1">
    <location>
        <begin position="97"/>
        <end position="121"/>
    </location>
</feature>
<evidence type="ECO:0000313" key="3">
    <source>
        <dbReference type="Proteomes" id="UP000576260"/>
    </source>
</evidence>
<dbReference type="Proteomes" id="UP000576260">
    <property type="component" value="Chromosome"/>
</dbReference>
<dbReference type="EMBL" id="CP061280">
    <property type="protein sequence ID" value="QNS15736.1"/>
    <property type="molecule type" value="Genomic_DNA"/>
</dbReference>
<evidence type="ECO:0000256" key="1">
    <source>
        <dbReference type="SAM" id="Phobius"/>
    </source>
</evidence>
<reference evidence="2 3" key="1">
    <citation type="submission" date="2020-09" db="EMBL/GenBank/DDBJ databases">
        <title>Mannheimia bovis sp.nov., isolated from a cow.</title>
        <authorList>
            <person name="Li F."/>
        </authorList>
    </citation>
    <scope>NUCLEOTIDE SEQUENCE [LARGE SCALE GENOMIC DNA]</scope>
    <source>
        <strain evidence="2 3">ZY190616</strain>
    </source>
</reference>
<proteinExistence type="predicted"/>
<keyword evidence="1" id="KW-0472">Membrane</keyword>
<feature type="transmembrane region" description="Helical" evidence="1">
    <location>
        <begin position="71"/>
        <end position="91"/>
    </location>
</feature>
<accession>A0A7H1C431</accession>
<evidence type="ECO:0000313" key="2">
    <source>
        <dbReference type="EMBL" id="QNS15736.1"/>
    </source>
</evidence>
<dbReference type="RefSeq" id="WP_188157260.1">
    <property type="nucleotide sequence ID" value="NZ_CP061280.1"/>
</dbReference>
<sequence length="141" mass="16037">MTTFNNKTNGSHSPIISGNIIQGNINLQNTGKNSKKFIDCSDEELLDYGLDIAERFKQERRQKRQNVMRRIISLIAIPFILLILAVIYTLLNSQDKHILDIAIFICGVLSLIITYASYIAFTSPNVTEKDYIATRDSIIRE</sequence>
<organism evidence="2 3">
    <name type="scientific">Mannheimia bovis</name>
    <dbReference type="NCBI Taxonomy" id="2770636"/>
    <lineage>
        <taxon>Bacteria</taxon>
        <taxon>Pseudomonadati</taxon>
        <taxon>Pseudomonadota</taxon>
        <taxon>Gammaproteobacteria</taxon>
        <taxon>Pasteurellales</taxon>
        <taxon>Pasteurellaceae</taxon>
        <taxon>Mannheimia</taxon>
    </lineage>
</organism>
<keyword evidence="1" id="KW-0812">Transmembrane</keyword>
<dbReference type="KEGG" id="mbos:ICJ55_03010"/>
<gene>
    <name evidence="2" type="ORF">ICJ55_03010</name>
</gene>
<keyword evidence="3" id="KW-1185">Reference proteome</keyword>